<evidence type="ECO:0000313" key="5">
    <source>
        <dbReference type="Proteomes" id="UP001155586"/>
    </source>
</evidence>
<comment type="caution">
    <text evidence="4">The sequence shown here is derived from an EMBL/GenBank/DDBJ whole genome shotgun (WGS) entry which is preliminary data.</text>
</comment>
<gene>
    <name evidence="3" type="primary">ureF</name>
    <name evidence="4" type="ORF">MD483_07740</name>
</gene>
<keyword evidence="1 3" id="KW-0996">Nickel insertion</keyword>
<keyword evidence="5" id="KW-1185">Reference proteome</keyword>
<proteinExistence type="inferred from homology"/>
<protein>
    <recommendedName>
        <fullName evidence="3">Urease accessory protein UreF</fullName>
    </recommendedName>
</protein>
<evidence type="ECO:0000256" key="1">
    <source>
        <dbReference type="ARBA" id="ARBA00022988"/>
    </source>
</evidence>
<evidence type="ECO:0000256" key="3">
    <source>
        <dbReference type="HAMAP-Rule" id="MF_01385"/>
    </source>
</evidence>
<organism evidence="4 5">
    <name type="scientific">Vibrio paucivorans</name>
    <dbReference type="NCBI Taxonomy" id="2829489"/>
    <lineage>
        <taxon>Bacteria</taxon>
        <taxon>Pseudomonadati</taxon>
        <taxon>Pseudomonadota</taxon>
        <taxon>Gammaproteobacteria</taxon>
        <taxon>Vibrionales</taxon>
        <taxon>Vibrionaceae</taxon>
        <taxon>Vibrio</taxon>
    </lineage>
</organism>
<keyword evidence="2 3" id="KW-0143">Chaperone</keyword>
<comment type="subcellular location">
    <subcellularLocation>
        <location evidence="3">Cytoplasm</location>
    </subcellularLocation>
</comment>
<accession>A0A9X3CDD7</accession>
<comment type="function">
    <text evidence="3">Required for maturation of urease via the functional incorporation of the urease nickel metallocenter.</text>
</comment>
<dbReference type="Proteomes" id="UP001155586">
    <property type="component" value="Unassembled WGS sequence"/>
</dbReference>
<keyword evidence="3" id="KW-0963">Cytoplasm</keyword>
<dbReference type="AlphaFoldDB" id="A0A9X3CDD7"/>
<dbReference type="InterPro" id="IPR038277">
    <property type="entry name" value="UreF_sf"/>
</dbReference>
<evidence type="ECO:0000313" key="4">
    <source>
        <dbReference type="EMBL" id="MCW8333713.1"/>
    </source>
</evidence>
<dbReference type="Gene3D" id="1.10.4190.10">
    <property type="entry name" value="Urease accessory protein UreF"/>
    <property type="match status" value="1"/>
</dbReference>
<reference evidence="4" key="1">
    <citation type="submission" date="2022-02" db="EMBL/GenBank/DDBJ databases">
        <title>Vibrio sp. nov., a new bacterium isolated from Bohai sea, China.</title>
        <authorList>
            <person name="Yuan Y."/>
        </authorList>
    </citation>
    <scope>NUCLEOTIDE SEQUENCE</scope>
    <source>
        <strain evidence="4">DBSS07</strain>
    </source>
</reference>
<evidence type="ECO:0000256" key="2">
    <source>
        <dbReference type="ARBA" id="ARBA00023186"/>
    </source>
</evidence>
<sequence length="226" mass="25556">MTTTENVAIYRLFQLISPSLPIGSFTYSQGLEFAVEAGWVKDRNSMEQWLNTVVSSSVATLELPILERLYHAVEAGELDELEHWCNYLYSSRETSELRAEEKQRGQALNTLLKKLEIDISMAESIDSHPNQLLGMCIAAQYWGIDLESLKQGYLWSWVENMVTAGVKLVPLGQTDGQLALINITNTFPKMIEKAHSIEDWMIGSFSPSMALASSLHETQYTRLFRS</sequence>
<comment type="similarity">
    <text evidence="3">Belongs to the UreF family.</text>
</comment>
<dbReference type="EMBL" id="JAKRRX010000032">
    <property type="protein sequence ID" value="MCW8333713.1"/>
    <property type="molecule type" value="Genomic_DNA"/>
</dbReference>
<comment type="subunit">
    <text evidence="3">UreD, UreF and UreG form a complex that acts as a GTP-hydrolysis-dependent molecular chaperone, activating the urease apoprotein by helping to assemble the nickel containing metallocenter of UreC. The UreE protein probably delivers the nickel.</text>
</comment>
<dbReference type="PANTHER" id="PTHR33620:SF1">
    <property type="entry name" value="UREASE ACCESSORY PROTEIN F"/>
    <property type="match status" value="1"/>
</dbReference>
<dbReference type="Pfam" id="PF01730">
    <property type="entry name" value="UreF"/>
    <property type="match status" value="1"/>
</dbReference>
<dbReference type="GO" id="GO:0016151">
    <property type="term" value="F:nickel cation binding"/>
    <property type="evidence" value="ECO:0007669"/>
    <property type="project" value="UniProtKB-UniRule"/>
</dbReference>
<dbReference type="HAMAP" id="MF_01385">
    <property type="entry name" value="UreF"/>
    <property type="match status" value="1"/>
</dbReference>
<name>A0A9X3CDD7_9VIBR</name>
<dbReference type="RefSeq" id="WP_265687201.1">
    <property type="nucleotide sequence ID" value="NZ_JAKRRX010000032.1"/>
</dbReference>
<dbReference type="PANTHER" id="PTHR33620">
    <property type="entry name" value="UREASE ACCESSORY PROTEIN F"/>
    <property type="match status" value="1"/>
</dbReference>
<dbReference type="PIRSF" id="PIRSF009467">
    <property type="entry name" value="Ureas_acces_UreF"/>
    <property type="match status" value="1"/>
</dbReference>
<dbReference type="GO" id="GO:0005737">
    <property type="term" value="C:cytoplasm"/>
    <property type="evidence" value="ECO:0007669"/>
    <property type="project" value="UniProtKB-SubCell"/>
</dbReference>
<dbReference type="InterPro" id="IPR002639">
    <property type="entry name" value="UreF"/>
</dbReference>